<dbReference type="EMBL" id="JAFNEN010000193">
    <property type="protein sequence ID" value="KAG8190115.1"/>
    <property type="molecule type" value="Genomic_DNA"/>
</dbReference>
<gene>
    <name evidence="1" type="ORF">JTE90_026685</name>
</gene>
<name>A0AAV6V2U2_9ARAC</name>
<protein>
    <submittedName>
        <fullName evidence="1">Uncharacterized protein</fullName>
    </submittedName>
</protein>
<accession>A0AAV6V2U2</accession>
<proteinExistence type="predicted"/>
<dbReference type="Proteomes" id="UP000827092">
    <property type="component" value="Unassembled WGS sequence"/>
</dbReference>
<evidence type="ECO:0000313" key="2">
    <source>
        <dbReference type="Proteomes" id="UP000827092"/>
    </source>
</evidence>
<comment type="caution">
    <text evidence="1">The sequence shown here is derived from an EMBL/GenBank/DDBJ whole genome shotgun (WGS) entry which is preliminary data.</text>
</comment>
<evidence type="ECO:0000313" key="1">
    <source>
        <dbReference type="EMBL" id="KAG8190115.1"/>
    </source>
</evidence>
<reference evidence="1 2" key="1">
    <citation type="journal article" date="2022" name="Nat. Ecol. Evol.">
        <title>A masculinizing supergene underlies an exaggerated male reproductive morph in a spider.</title>
        <authorList>
            <person name="Hendrickx F."/>
            <person name="De Corte Z."/>
            <person name="Sonet G."/>
            <person name="Van Belleghem S.M."/>
            <person name="Kostlbacher S."/>
            <person name="Vangestel C."/>
        </authorList>
    </citation>
    <scope>NUCLEOTIDE SEQUENCE [LARGE SCALE GENOMIC DNA]</scope>
    <source>
        <strain evidence="1">W744_W776</strain>
    </source>
</reference>
<sequence length="129" mass="13995">MDDKQEKSFGGGEGKFRTSLRLTVTEFSDSTTQRGEKIKWKGEKPTNMQTFEGEKASLESGIWHSVQNGPEGPKALLAANLGVFGGFWQVPHSLQLTNTRRADCVNKSENTLLTAGAVSLGRPAVRGLS</sequence>
<dbReference type="AlphaFoldDB" id="A0AAV6V2U2"/>
<organism evidence="1 2">
    <name type="scientific">Oedothorax gibbosus</name>
    <dbReference type="NCBI Taxonomy" id="931172"/>
    <lineage>
        <taxon>Eukaryota</taxon>
        <taxon>Metazoa</taxon>
        <taxon>Ecdysozoa</taxon>
        <taxon>Arthropoda</taxon>
        <taxon>Chelicerata</taxon>
        <taxon>Arachnida</taxon>
        <taxon>Araneae</taxon>
        <taxon>Araneomorphae</taxon>
        <taxon>Entelegynae</taxon>
        <taxon>Araneoidea</taxon>
        <taxon>Linyphiidae</taxon>
        <taxon>Erigoninae</taxon>
        <taxon>Oedothorax</taxon>
    </lineage>
</organism>
<keyword evidence="2" id="KW-1185">Reference proteome</keyword>